<accession>A0A1D1W971</accession>
<evidence type="ECO:0000313" key="2">
    <source>
        <dbReference type="Proteomes" id="UP000186922"/>
    </source>
</evidence>
<organism evidence="1 2">
    <name type="scientific">Ramazzottius varieornatus</name>
    <name type="common">Water bear</name>
    <name type="synonym">Tardigrade</name>
    <dbReference type="NCBI Taxonomy" id="947166"/>
    <lineage>
        <taxon>Eukaryota</taxon>
        <taxon>Metazoa</taxon>
        <taxon>Ecdysozoa</taxon>
        <taxon>Tardigrada</taxon>
        <taxon>Eutardigrada</taxon>
        <taxon>Parachela</taxon>
        <taxon>Hypsibioidea</taxon>
        <taxon>Ramazzottiidae</taxon>
        <taxon>Ramazzottius</taxon>
    </lineage>
</organism>
<feature type="non-terminal residue" evidence="1">
    <location>
        <position position="1"/>
    </location>
</feature>
<dbReference type="AlphaFoldDB" id="A0A1D1W971"/>
<proteinExistence type="predicted"/>
<sequence length="68" mass="7849">ISKKQNQYSKIFQIEWIQRCRDGYGEPYHVIPPVIYSDSGVASYYAAKGTLTVLNPVSPFYFAHYRSV</sequence>
<dbReference type="Proteomes" id="UP000186922">
    <property type="component" value="Unassembled WGS sequence"/>
</dbReference>
<keyword evidence="2" id="KW-1185">Reference proteome</keyword>
<reference evidence="1 2" key="1">
    <citation type="journal article" date="2016" name="Nat. Commun.">
        <title>Extremotolerant tardigrade genome and improved radiotolerance of human cultured cells by tardigrade-unique protein.</title>
        <authorList>
            <person name="Hashimoto T."/>
            <person name="Horikawa D.D."/>
            <person name="Saito Y."/>
            <person name="Kuwahara H."/>
            <person name="Kozuka-Hata H."/>
            <person name="Shin-I T."/>
            <person name="Minakuchi Y."/>
            <person name="Ohishi K."/>
            <person name="Motoyama A."/>
            <person name="Aizu T."/>
            <person name="Enomoto A."/>
            <person name="Kondo K."/>
            <person name="Tanaka S."/>
            <person name="Hara Y."/>
            <person name="Koshikawa S."/>
            <person name="Sagara H."/>
            <person name="Miura T."/>
            <person name="Yokobori S."/>
            <person name="Miyagawa K."/>
            <person name="Suzuki Y."/>
            <person name="Kubo T."/>
            <person name="Oyama M."/>
            <person name="Kohara Y."/>
            <person name="Fujiyama A."/>
            <person name="Arakawa K."/>
            <person name="Katayama T."/>
            <person name="Toyoda A."/>
            <person name="Kunieda T."/>
        </authorList>
    </citation>
    <scope>NUCLEOTIDE SEQUENCE [LARGE SCALE GENOMIC DNA]</scope>
    <source>
        <strain evidence="1 2">YOKOZUNA-1</strain>
    </source>
</reference>
<name>A0A1D1W971_RAMVA</name>
<evidence type="ECO:0000313" key="1">
    <source>
        <dbReference type="EMBL" id="GAV09902.1"/>
    </source>
</evidence>
<dbReference type="EMBL" id="BDGG01000049">
    <property type="protein sequence ID" value="GAV09902.1"/>
    <property type="molecule type" value="Genomic_DNA"/>
</dbReference>
<comment type="caution">
    <text evidence="1">The sequence shown here is derived from an EMBL/GenBank/DDBJ whole genome shotgun (WGS) entry which is preliminary data.</text>
</comment>
<protein>
    <submittedName>
        <fullName evidence="1">Uncharacterized protein</fullName>
    </submittedName>
</protein>
<gene>
    <name evidence="1" type="primary">RvY_19370-1</name>
    <name evidence="1" type="synonym">RvY_19370.1</name>
    <name evidence="1" type="ORF">RvY_19370</name>
</gene>